<evidence type="ECO:0000259" key="7">
    <source>
        <dbReference type="Pfam" id="PF00135"/>
    </source>
</evidence>
<evidence type="ECO:0000313" key="8">
    <source>
        <dbReference type="Proteomes" id="UP000504629"/>
    </source>
</evidence>
<dbReference type="SUPFAM" id="SSF53474">
    <property type="entry name" value="alpha/beta-Hydrolases"/>
    <property type="match status" value="1"/>
</dbReference>
<dbReference type="KEGG" id="bman:114240808"/>
<dbReference type="AlphaFoldDB" id="A0A6J2JCU9"/>
<dbReference type="OrthoDB" id="19653at2759"/>
<evidence type="ECO:0000313" key="9">
    <source>
        <dbReference type="RefSeq" id="XP_028027295.1"/>
    </source>
</evidence>
<feature type="domain" description="Carboxylesterase type B" evidence="7">
    <location>
        <begin position="34"/>
        <end position="552"/>
    </location>
</feature>
<dbReference type="GeneID" id="114240808"/>
<evidence type="ECO:0000256" key="1">
    <source>
        <dbReference type="ARBA" id="ARBA00005964"/>
    </source>
</evidence>
<accession>A0A6J2JCU9</accession>
<dbReference type="Pfam" id="PF00135">
    <property type="entry name" value="COesterase"/>
    <property type="match status" value="1"/>
</dbReference>
<dbReference type="Proteomes" id="UP000504629">
    <property type="component" value="Unplaced"/>
</dbReference>
<dbReference type="CTD" id="692579"/>
<feature type="signal peptide" evidence="6">
    <location>
        <begin position="1"/>
        <end position="19"/>
    </location>
</feature>
<dbReference type="GO" id="GO:0052689">
    <property type="term" value="F:carboxylic ester hydrolase activity"/>
    <property type="evidence" value="ECO:0007669"/>
    <property type="project" value="UniProtKB-KW"/>
</dbReference>
<evidence type="ECO:0000256" key="3">
    <source>
        <dbReference type="ARBA" id="ARBA00022801"/>
    </source>
</evidence>
<evidence type="ECO:0000256" key="4">
    <source>
        <dbReference type="ARBA" id="ARBA00023157"/>
    </source>
</evidence>
<evidence type="ECO:0000256" key="2">
    <source>
        <dbReference type="ARBA" id="ARBA00022487"/>
    </source>
</evidence>
<evidence type="ECO:0000256" key="6">
    <source>
        <dbReference type="RuleBase" id="RU361235"/>
    </source>
</evidence>
<organism evidence="8 9">
    <name type="scientific">Bombyx mandarina</name>
    <name type="common">Wild silk moth</name>
    <name type="synonym">Wild silkworm</name>
    <dbReference type="NCBI Taxonomy" id="7092"/>
    <lineage>
        <taxon>Eukaryota</taxon>
        <taxon>Metazoa</taxon>
        <taxon>Ecdysozoa</taxon>
        <taxon>Arthropoda</taxon>
        <taxon>Hexapoda</taxon>
        <taxon>Insecta</taxon>
        <taxon>Pterygota</taxon>
        <taxon>Neoptera</taxon>
        <taxon>Endopterygota</taxon>
        <taxon>Lepidoptera</taxon>
        <taxon>Glossata</taxon>
        <taxon>Ditrysia</taxon>
        <taxon>Bombycoidea</taxon>
        <taxon>Bombycidae</taxon>
        <taxon>Bombycinae</taxon>
        <taxon>Bombyx</taxon>
    </lineage>
</organism>
<dbReference type="Gene3D" id="3.40.50.1820">
    <property type="entry name" value="alpha/beta hydrolase"/>
    <property type="match status" value="1"/>
</dbReference>
<dbReference type="RefSeq" id="XP_028027295.1">
    <property type="nucleotide sequence ID" value="XM_028171494.1"/>
</dbReference>
<dbReference type="PROSITE" id="PS00122">
    <property type="entry name" value="CARBOXYLESTERASE_B_1"/>
    <property type="match status" value="1"/>
</dbReference>
<dbReference type="InterPro" id="IPR019826">
    <property type="entry name" value="Carboxylesterase_B_AS"/>
</dbReference>
<keyword evidence="5" id="KW-0325">Glycoprotein</keyword>
<comment type="similarity">
    <text evidence="1 6">Belongs to the type-B carboxylesterase/lipase family.</text>
</comment>
<dbReference type="InterPro" id="IPR050309">
    <property type="entry name" value="Type-B_Carboxylest/Lipase"/>
</dbReference>
<keyword evidence="6" id="KW-0732">Signal</keyword>
<dbReference type="EC" id="3.1.1.-" evidence="6"/>
<keyword evidence="8" id="KW-1185">Reference proteome</keyword>
<sequence>MCTKFAVLLYYVIVGSVRAYSSPAASPPSSCNVVAQTESGWVCGRTRRAEASTLYASFRGVPYAKQPVGELRFKELQPAEPWTDYLDATEEGPVCYQTDVLYGSLMKPHGMDEACIYANIHVPLNALPAAGETPTKPGLPILVFIHGGGFAFGSGDADLYGPEYLVTRNVVVITFNYRLNFFGFFSLDTPKVPGNNGLRDMVTLLRWVKRNARAFGGNPDNVTLAGQSAGAAAAHLLTLSKATEGLVSRAILMSGAGTSTFFTTSPIFSQSINKILFSILGVNSTNPDEIHEKLVAMPVEKLNEANRILIDQIGLTTFFPVVETPHPGITTILDEDPNILVQQGRGKDIPLIIGFTNSECHMFQRRFEQIDIVSKINENPAILVPSNLLYSLTPETIALVSNQISQRYFNGSVDLEGFINMCTDSYYKYPAMKLAEKRSAAGDAPVFLYQFSYDGYSVFKQAFHLHFNGAGHADDLTYVLKVNSASGTSSSQKADDEMKYWMTTFVTNFMRCSAPMCDETTAWPPVTPRELQYQDIITPNLCHQTSLTKEQLEMKNFFDKIHNGGESRLK</sequence>
<gene>
    <name evidence="9" type="primary">LOC114240808</name>
</gene>
<reference evidence="9" key="1">
    <citation type="submission" date="2025-08" db="UniProtKB">
        <authorList>
            <consortium name="RefSeq"/>
        </authorList>
    </citation>
    <scope>IDENTIFICATION</scope>
    <source>
        <tissue evidence="9">Silk gland</tissue>
    </source>
</reference>
<protein>
    <recommendedName>
        <fullName evidence="6">Carboxylic ester hydrolase</fullName>
        <ecNumber evidence="6">3.1.1.-</ecNumber>
    </recommendedName>
</protein>
<dbReference type="InterPro" id="IPR029058">
    <property type="entry name" value="AB_hydrolase_fold"/>
</dbReference>
<keyword evidence="2" id="KW-0719">Serine esterase</keyword>
<feature type="chain" id="PRO_5027148928" description="Carboxylic ester hydrolase" evidence="6">
    <location>
        <begin position="20"/>
        <end position="570"/>
    </location>
</feature>
<evidence type="ECO:0000256" key="5">
    <source>
        <dbReference type="ARBA" id="ARBA00023180"/>
    </source>
</evidence>
<dbReference type="InterPro" id="IPR002018">
    <property type="entry name" value="CarbesteraseB"/>
</dbReference>
<keyword evidence="3 6" id="KW-0378">Hydrolase</keyword>
<proteinExistence type="inferred from homology"/>
<dbReference type="PANTHER" id="PTHR11559">
    <property type="entry name" value="CARBOXYLESTERASE"/>
    <property type="match status" value="1"/>
</dbReference>
<keyword evidence="4" id="KW-1015">Disulfide bond</keyword>
<name>A0A6J2JCU9_BOMMA</name>